<dbReference type="InterPro" id="IPR001658">
    <property type="entry name" value="GphnRH_fam_rcpt"/>
</dbReference>
<evidence type="ECO:0000256" key="9">
    <source>
        <dbReference type="ARBA" id="ARBA00023170"/>
    </source>
</evidence>
<name>A0AAN7Y0W9_ELEMC</name>
<dbReference type="AlphaFoldDB" id="A0AAN7Y0W9"/>
<comment type="caution">
    <text evidence="15">The sequence shown here is derived from an EMBL/GenBank/DDBJ whole genome shotgun (WGS) entry which is preliminary data.</text>
</comment>
<feature type="domain" description="G-protein coupled receptors family 1 profile" evidence="14">
    <location>
        <begin position="67"/>
        <end position="332"/>
    </location>
</feature>
<evidence type="ECO:0000256" key="11">
    <source>
        <dbReference type="ARBA" id="ARBA00082552"/>
    </source>
</evidence>
<dbReference type="PANTHER" id="PTHR24241">
    <property type="entry name" value="NEUROPEPTIDE RECEPTOR-RELATED G-PROTEIN COUPLED RECEPTOR"/>
    <property type="match status" value="1"/>
</dbReference>
<dbReference type="InterPro" id="IPR017452">
    <property type="entry name" value="GPCR_Rhodpsn_7TM"/>
</dbReference>
<feature type="transmembrane region" description="Helical" evidence="13">
    <location>
        <begin position="54"/>
        <end position="75"/>
    </location>
</feature>
<dbReference type="PRINTS" id="PR00529">
    <property type="entry name" value="GNADOTRPHINR"/>
</dbReference>
<feature type="transmembrane region" description="Helical" evidence="13">
    <location>
        <begin position="126"/>
        <end position="146"/>
    </location>
</feature>
<evidence type="ECO:0000256" key="6">
    <source>
        <dbReference type="ARBA" id="ARBA00023040"/>
    </source>
</evidence>
<feature type="transmembrane region" description="Helical" evidence="13">
    <location>
        <begin position="87"/>
        <end position="106"/>
    </location>
</feature>
<evidence type="ECO:0000313" key="16">
    <source>
        <dbReference type="Proteomes" id="UP001346869"/>
    </source>
</evidence>
<dbReference type="Gene3D" id="1.20.1070.10">
    <property type="entry name" value="Rhodopsin 7-helix transmembrane proteins"/>
    <property type="match status" value="1"/>
</dbReference>
<dbReference type="GO" id="GO:0042277">
    <property type="term" value="F:peptide binding"/>
    <property type="evidence" value="ECO:0007669"/>
    <property type="project" value="TreeGrafter"/>
</dbReference>
<evidence type="ECO:0000256" key="5">
    <source>
        <dbReference type="ARBA" id="ARBA00022989"/>
    </source>
</evidence>
<keyword evidence="6" id="KW-0297">G-protein coupled receptor</keyword>
<keyword evidence="9" id="KW-0675">Receptor</keyword>
<keyword evidence="8" id="KW-1015">Disulfide bond</keyword>
<dbReference type="SUPFAM" id="SSF81321">
    <property type="entry name" value="Family A G protein-coupled receptor-like"/>
    <property type="match status" value="1"/>
</dbReference>
<evidence type="ECO:0000256" key="3">
    <source>
        <dbReference type="ARBA" id="ARBA00022553"/>
    </source>
</evidence>
<comment type="subcellular location">
    <subcellularLocation>
        <location evidence="1">Cell membrane</location>
        <topology evidence="1">Multi-pass membrane protein</topology>
    </subcellularLocation>
</comment>
<feature type="transmembrane region" description="Helical" evidence="13">
    <location>
        <begin position="276"/>
        <end position="300"/>
    </location>
</feature>
<evidence type="ECO:0000259" key="14">
    <source>
        <dbReference type="PROSITE" id="PS50262"/>
    </source>
</evidence>
<organism evidence="15 16">
    <name type="scientific">Eleginops maclovinus</name>
    <name type="common">Patagonian blennie</name>
    <name type="synonym">Eleginus maclovinus</name>
    <dbReference type="NCBI Taxonomy" id="56733"/>
    <lineage>
        <taxon>Eukaryota</taxon>
        <taxon>Metazoa</taxon>
        <taxon>Chordata</taxon>
        <taxon>Craniata</taxon>
        <taxon>Vertebrata</taxon>
        <taxon>Euteleostomi</taxon>
        <taxon>Actinopterygii</taxon>
        <taxon>Neopterygii</taxon>
        <taxon>Teleostei</taxon>
        <taxon>Neoteleostei</taxon>
        <taxon>Acanthomorphata</taxon>
        <taxon>Eupercaria</taxon>
        <taxon>Perciformes</taxon>
        <taxon>Notothenioidei</taxon>
        <taxon>Eleginopidae</taxon>
        <taxon>Eleginops</taxon>
    </lineage>
</organism>
<evidence type="ECO:0000256" key="7">
    <source>
        <dbReference type="ARBA" id="ARBA00023136"/>
    </source>
</evidence>
<accession>A0AAN7Y0W9</accession>
<reference evidence="15 16" key="1">
    <citation type="journal article" date="2023" name="Genes (Basel)">
        <title>Chromosome-Level Genome Assembly and Circadian Gene Repertoire of the Patagonia Blennie Eleginops maclovinus-The Closest Ancestral Proxy of Antarctic Cryonotothenioids.</title>
        <authorList>
            <person name="Cheng C.C."/>
            <person name="Rivera-Colon A.G."/>
            <person name="Minhas B.F."/>
            <person name="Wilson L."/>
            <person name="Rayamajhi N."/>
            <person name="Vargas-Chacoff L."/>
            <person name="Catchen J.M."/>
        </authorList>
    </citation>
    <scope>NUCLEOTIDE SEQUENCE [LARGE SCALE GENOMIC DNA]</scope>
    <source>
        <strain evidence="15">JMC-PN-2008</strain>
    </source>
</reference>
<keyword evidence="10" id="KW-0807">Transducer</keyword>
<keyword evidence="4 13" id="KW-0812">Transmembrane</keyword>
<keyword evidence="16" id="KW-1185">Reference proteome</keyword>
<evidence type="ECO:0000256" key="4">
    <source>
        <dbReference type="ARBA" id="ARBA00022692"/>
    </source>
</evidence>
<dbReference type="GO" id="GO:0032870">
    <property type="term" value="P:cellular response to hormone stimulus"/>
    <property type="evidence" value="ECO:0007669"/>
    <property type="project" value="TreeGrafter"/>
</dbReference>
<evidence type="ECO:0000256" key="10">
    <source>
        <dbReference type="ARBA" id="ARBA00023224"/>
    </source>
</evidence>
<dbReference type="GO" id="GO:0004930">
    <property type="term" value="F:G protein-coupled receptor activity"/>
    <property type="evidence" value="ECO:0007669"/>
    <property type="project" value="UniProtKB-KW"/>
</dbReference>
<gene>
    <name evidence="15" type="ORF">PBY51_018735</name>
</gene>
<dbReference type="Proteomes" id="UP001346869">
    <property type="component" value="Unassembled WGS sequence"/>
</dbReference>
<dbReference type="CDD" id="cd15383">
    <property type="entry name" value="7tmA_GnRHR_vertebrate"/>
    <property type="match status" value="1"/>
</dbReference>
<feature type="transmembrane region" description="Helical" evidence="13">
    <location>
        <begin position="167"/>
        <end position="187"/>
    </location>
</feature>
<dbReference type="EMBL" id="JAUZQC010000003">
    <property type="protein sequence ID" value="KAK5873721.1"/>
    <property type="molecule type" value="Genomic_DNA"/>
</dbReference>
<dbReference type="GO" id="GO:0016500">
    <property type="term" value="F:protein-hormone receptor activity"/>
    <property type="evidence" value="ECO:0007669"/>
    <property type="project" value="InterPro"/>
</dbReference>
<evidence type="ECO:0000256" key="12">
    <source>
        <dbReference type="SAM" id="MobiDB-lite"/>
    </source>
</evidence>
<evidence type="ECO:0000313" key="15">
    <source>
        <dbReference type="EMBL" id="KAK5873721.1"/>
    </source>
</evidence>
<keyword evidence="2" id="KW-1003">Cell membrane</keyword>
<sequence>MNATLCDSSSTMFHLTTDSQLNSSCNGSLPSSNWTAGDDALQLPTFTTAAKVRVVITCILCGISAFCNLALLWAVHSDGKRKSHVRVLIINLTVADLLVTFIVMPVDAVWNITVQWLAGDFACRLLMFLKLQAMYSCAFVTVVISLDRQSAILNPLAISKAGKRNRVMLMVAWGMSVMLSVPQMFLFHNVTIIHPEVFTQCTTRGSFSTHWHETAYNMFTFSCLFLLPLVIMITCYTRIFCEISKRLKRDNVPSNEVHLRCSKNNIPRARMRTLKLSIVIVSSFIICWTPYYLLGLWYWFFPNDLEGKVSRSLTHILFIFGLFNACLDPLIYGLFTIHFRKGLRRFYCKANTASNQENLTVLSFTCAANSLPLKRDGSPVSQERIMLCGDDDTKAEITISLLTPDNDTERDPKQSSPESIIGECTV</sequence>
<dbReference type="InterPro" id="IPR000276">
    <property type="entry name" value="GPCR_Rhodpsn"/>
</dbReference>
<reference evidence="15 16" key="2">
    <citation type="journal article" date="2023" name="Mol. Biol. Evol.">
        <title>Genomics of Secondarily Temperate Adaptation in the Only Non-Antarctic Icefish.</title>
        <authorList>
            <person name="Rivera-Colon A.G."/>
            <person name="Rayamajhi N."/>
            <person name="Minhas B.F."/>
            <person name="Madrigal G."/>
            <person name="Bilyk K.T."/>
            <person name="Yoon V."/>
            <person name="Hune M."/>
            <person name="Gregory S."/>
            <person name="Cheng C.H.C."/>
            <person name="Catchen J.M."/>
        </authorList>
    </citation>
    <scope>NUCLEOTIDE SEQUENCE [LARGE SCALE GENOMIC DNA]</scope>
    <source>
        <strain evidence="15">JMC-PN-2008</strain>
    </source>
</reference>
<proteinExistence type="predicted"/>
<dbReference type="Pfam" id="PF00001">
    <property type="entry name" value="7tm_1"/>
    <property type="match status" value="1"/>
</dbReference>
<evidence type="ECO:0000256" key="2">
    <source>
        <dbReference type="ARBA" id="ARBA00022475"/>
    </source>
</evidence>
<feature type="transmembrane region" description="Helical" evidence="13">
    <location>
        <begin position="312"/>
        <end position="335"/>
    </location>
</feature>
<feature type="transmembrane region" description="Helical" evidence="13">
    <location>
        <begin position="218"/>
        <end position="239"/>
    </location>
</feature>
<dbReference type="PRINTS" id="PR00237">
    <property type="entry name" value="GPCRRHODOPSN"/>
</dbReference>
<keyword evidence="3" id="KW-0597">Phosphoprotein</keyword>
<evidence type="ECO:0000256" key="1">
    <source>
        <dbReference type="ARBA" id="ARBA00004651"/>
    </source>
</evidence>
<dbReference type="PROSITE" id="PS50262">
    <property type="entry name" value="G_PROTEIN_RECEP_F1_2"/>
    <property type="match status" value="1"/>
</dbReference>
<dbReference type="PANTHER" id="PTHR24241:SF69">
    <property type="entry name" value="GONADOTROPIN-RELEASING HORMONE II RECEPTOR-RELATED"/>
    <property type="match status" value="1"/>
</dbReference>
<evidence type="ECO:0000256" key="13">
    <source>
        <dbReference type="SAM" id="Phobius"/>
    </source>
</evidence>
<dbReference type="GO" id="GO:0005886">
    <property type="term" value="C:plasma membrane"/>
    <property type="evidence" value="ECO:0007669"/>
    <property type="project" value="UniProtKB-SubCell"/>
</dbReference>
<keyword evidence="7 13" id="KW-0472">Membrane</keyword>
<protein>
    <recommendedName>
        <fullName evidence="11">Type II GnRH receptor</fullName>
    </recommendedName>
</protein>
<feature type="region of interest" description="Disordered" evidence="12">
    <location>
        <begin position="403"/>
        <end position="426"/>
    </location>
</feature>
<dbReference type="FunFam" id="1.20.1070.10:FF:000199">
    <property type="entry name" value="Gonadotropin-releasing hormone II receptor"/>
    <property type="match status" value="1"/>
</dbReference>
<evidence type="ECO:0000256" key="8">
    <source>
        <dbReference type="ARBA" id="ARBA00023157"/>
    </source>
</evidence>
<keyword evidence="5 13" id="KW-1133">Transmembrane helix</keyword>